<accession>A0A7H0VBE0</accession>
<evidence type="ECO:0000256" key="9">
    <source>
        <dbReference type="ARBA" id="ARBA00093659"/>
    </source>
</evidence>
<evidence type="ECO:0000256" key="6">
    <source>
        <dbReference type="ARBA" id="ARBA00023016"/>
    </source>
</evidence>
<dbReference type="GO" id="GO:0005886">
    <property type="term" value="C:plasma membrane"/>
    <property type="evidence" value="ECO:0007669"/>
    <property type="project" value="UniProtKB-SubCell"/>
</dbReference>
<evidence type="ECO:0000256" key="4">
    <source>
        <dbReference type="ARBA" id="ARBA00022692"/>
    </source>
</evidence>
<dbReference type="Pfam" id="PF00924">
    <property type="entry name" value="MS_channel_2nd"/>
    <property type="match status" value="1"/>
</dbReference>
<keyword evidence="4 10" id="KW-0812">Transmembrane</keyword>
<organism evidence="12 13">
    <name type="scientific">Croceimicrobium hydrocarbonivorans</name>
    <dbReference type="NCBI Taxonomy" id="2761580"/>
    <lineage>
        <taxon>Bacteria</taxon>
        <taxon>Pseudomonadati</taxon>
        <taxon>Bacteroidota</taxon>
        <taxon>Flavobacteriia</taxon>
        <taxon>Flavobacteriales</taxon>
        <taxon>Owenweeksiaceae</taxon>
        <taxon>Croceimicrobium</taxon>
    </lineage>
</organism>
<feature type="transmembrane region" description="Helical" evidence="10">
    <location>
        <begin position="145"/>
        <end position="166"/>
    </location>
</feature>
<dbReference type="PANTHER" id="PTHR30414:SF0">
    <property type="entry name" value="MINICONDUCTANCE MECHANOSENSITIVE CHANNEL YBDG"/>
    <property type="match status" value="1"/>
</dbReference>
<evidence type="ECO:0000256" key="5">
    <source>
        <dbReference type="ARBA" id="ARBA00022989"/>
    </source>
</evidence>
<proteinExistence type="predicted"/>
<dbReference type="SUPFAM" id="SSF50182">
    <property type="entry name" value="Sm-like ribonucleoproteins"/>
    <property type="match status" value="1"/>
</dbReference>
<gene>
    <name evidence="12" type="ORF">H4K34_11680</name>
</gene>
<evidence type="ECO:0000313" key="13">
    <source>
        <dbReference type="Proteomes" id="UP000516305"/>
    </source>
</evidence>
<feature type="transmembrane region" description="Helical" evidence="10">
    <location>
        <begin position="27"/>
        <end position="48"/>
    </location>
</feature>
<dbReference type="GO" id="GO:0008381">
    <property type="term" value="F:mechanosensitive monoatomic ion channel activity"/>
    <property type="evidence" value="ECO:0007669"/>
    <property type="project" value="InterPro"/>
</dbReference>
<dbReference type="Gene3D" id="2.30.30.60">
    <property type="match status" value="1"/>
</dbReference>
<keyword evidence="7 10" id="KW-0472">Membrane</keyword>
<name>A0A7H0VBE0_9FLAO</name>
<dbReference type="InterPro" id="IPR030192">
    <property type="entry name" value="YbdG"/>
</dbReference>
<feature type="domain" description="Mechanosensitive ion channel MscS" evidence="11">
    <location>
        <begin position="193"/>
        <end position="261"/>
    </location>
</feature>
<evidence type="ECO:0000256" key="1">
    <source>
        <dbReference type="ARBA" id="ARBA00004429"/>
    </source>
</evidence>
<dbReference type="KEGG" id="chyd:H4K34_11680"/>
<dbReference type="EMBL" id="CP060139">
    <property type="protein sequence ID" value="QNR23038.1"/>
    <property type="molecule type" value="Genomic_DNA"/>
</dbReference>
<dbReference type="AlphaFoldDB" id="A0A7H0VBE0"/>
<keyword evidence="3" id="KW-0997">Cell inner membrane</keyword>
<keyword evidence="2" id="KW-1003">Cell membrane</keyword>
<evidence type="ECO:0000259" key="11">
    <source>
        <dbReference type="Pfam" id="PF00924"/>
    </source>
</evidence>
<feature type="transmembrane region" description="Helical" evidence="10">
    <location>
        <begin position="80"/>
        <end position="97"/>
    </location>
</feature>
<evidence type="ECO:0000256" key="2">
    <source>
        <dbReference type="ARBA" id="ARBA00022475"/>
    </source>
</evidence>
<dbReference type="FunFam" id="2.30.30.60:FF:000002">
    <property type="entry name" value="Mechanosensitive ion channel family protein"/>
    <property type="match status" value="1"/>
</dbReference>
<evidence type="ECO:0000313" key="12">
    <source>
        <dbReference type="EMBL" id="QNR23038.1"/>
    </source>
</evidence>
<comment type="subcellular location">
    <subcellularLocation>
        <location evidence="1">Cell inner membrane</location>
        <topology evidence="1">Multi-pass membrane protein</topology>
    </subcellularLocation>
</comment>
<keyword evidence="6" id="KW-0346">Stress response</keyword>
<keyword evidence="5 10" id="KW-1133">Transmembrane helix</keyword>
<keyword evidence="13" id="KW-1185">Reference proteome</keyword>
<dbReference type="PANTHER" id="PTHR30414">
    <property type="entry name" value="MINICONDUCTANCE MECHANOSENSITIVE CHANNEL YBDG"/>
    <property type="match status" value="1"/>
</dbReference>
<feature type="transmembrane region" description="Helical" evidence="10">
    <location>
        <begin position="172"/>
        <end position="191"/>
    </location>
</feature>
<evidence type="ECO:0000256" key="7">
    <source>
        <dbReference type="ARBA" id="ARBA00023136"/>
    </source>
</evidence>
<dbReference type="GO" id="GO:0071470">
    <property type="term" value="P:cellular response to osmotic stress"/>
    <property type="evidence" value="ECO:0007669"/>
    <property type="project" value="InterPro"/>
</dbReference>
<reference evidence="12 13" key="1">
    <citation type="submission" date="2020-08" db="EMBL/GenBank/DDBJ databases">
        <title>Croceimicrobium hydrocarbonivorans gen. nov., sp. nov., a novel marine bacterium isolated from a bacterial consortium that degrades polyethylene terephthalate.</title>
        <authorList>
            <person name="Liu R."/>
        </authorList>
    </citation>
    <scope>NUCLEOTIDE SEQUENCE [LARGE SCALE GENOMIC DNA]</scope>
    <source>
        <strain evidence="12 13">A20-9</strain>
    </source>
</reference>
<dbReference type="InterPro" id="IPR010920">
    <property type="entry name" value="LSM_dom_sf"/>
</dbReference>
<dbReference type="InterPro" id="IPR006685">
    <property type="entry name" value="MscS_channel_2nd"/>
</dbReference>
<evidence type="ECO:0000256" key="10">
    <source>
        <dbReference type="SAM" id="Phobius"/>
    </source>
</evidence>
<evidence type="ECO:0000256" key="8">
    <source>
        <dbReference type="ARBA" id="ARBA00093630"/>
    </source>
</evidence>
<protein>
    <recommendedName>
        <fullName evidence="8">Mechanosensing system component YbdG</fullName>
    </recommendedName>
    <alternativeName>
        <fullName evidence="9">Mechanosensitive channel homolog YbdG</fullName>
    </alternativeName>
</protein>
<dbReference type="Proteomes" id="UP000516305">
    <property type="component" value="Chromosome"/>
</dbReference>
<dbReference type="InterPro" id="IPR023408">
    <property type="entry name" value="MscS_beta-dom_sf"/>
</dbReference>
<dbReference type="RefSeq" id="WP_210757575.1">
    <property type="nucleotide sequence ID" value="NZ_CP060139.1"/>
</dbReference>
<sequence>MNDKVVLNHWAHEWLAGLGLGTNWVEYITLGIDIILVLLLSLVVDFIARKVILRIVTRYVKRSKNQYDDILLEKRVFRSLAHIMPALVIYYSLPYLFDESVGLIQFLQKLVVTYMIINIINVGHKFLKALEHIGLSSPRFEGKPVSSYIQVAMICMYIAGGVFILSNLVDKSATAILTTFGAATAVILLIFRDTILGLVASIQISGNDMVRIGDWVSMPKYGADGDVTEINLTTVKVRNWDKTISTVPTYAFISDSFVNWRGMTSQGVRRIKRSLNIDIHSIKFVDDELYKKLLKVERIKTYLEKRHEEIRLSNESKKVDKSVLVNGRHLTNIGVFRIYMESYLAEHPSIAQDQTLMVRQLQPTELGVPLEIYCFSNDIAWLNYEQIQSNIMDHLMAAVDHFELHIFQNPSGSDFRGLRG</sequence>
<evidence type="ECO:0000256" key="3">
    <source>
        <dbReference type="ARBA" id="ARBA00022519"/>
    </source>
</evidence>